<dbReference type="OrthoDB" id="2972571at2"/>
<gene>
    <name evidence="1" type="ORF">BC351_36915</name>
</gene>
<sequence length="83" mass="9475">MKTIKYCCRNEKFGSKQIFKSLKNEYPDLKQKKKDCLGNCKHCKKECIAMIGKKELLCAASPDLLYAQIKQIIAESRAESVMA</sequence>
<dbReference type="STRING" id="1469647.BC351_36915"/>
<name>A0A1V4HBQ2_9BACL</name>
<dbReference type="Proteomes" id="UP000190626">
    <property type="component" value="Unassembled WGS sequence"/>
</dbReference>
<evidence type="ECO:0008006" key="3">
    <source>
        <dbReference type="Google" id="ProtNLM"/>
    </source>
</evidence>
<accession>A0A1V4HBQ2</accession>
<dbReference type="RefSeq" id="WP_079418291.1">
    <property type="nucleotide sequence ID" value="NZ_MBTG01000038.1"/>
</dbReference>
<reference evidence="2" key="1">
    <citation type="submission" date="2016-07" db="EMBL/GenBank/DDBJ databases">
        <authorList>
            <person name="Florea S."/>
            <person name="Webb J.S."/>
            <person name="Jaromczyk J."/>
            <person name="Schardl C.L."/>
        </authorList>
    </citation>
    <scope>NUCLEOTIDE SEQUENCE [LARGE SCALE GENOMIC DNA]</scope>
    <source>
        <strain evidence="2">CY1</strain>
    </source>
</reference>
<dbReference type="Pfam" id="PF07293">
    <property type="entry name" value="DUF1450"/>
    <property type="match status" value="1"/>
</dbReference>
<organism evidence="1 2">
    <name type="scientific">Paenibacillus ferrarius</name>
    <dbReference type="NCBI Taxonomy" id="1469647"/>
    <lineage>
        <taxon>Bacteria</taxon>
        <taxon>Bacillati</taxon>
        <taxon>Bacillota</taxon>
        <taxon>Bacilli</taxon>
        <taxon>Bacillales</taxon>
        <taxon>Paenibacillaceae</taxon>
        <taxon>Paenibacillus</taxon>
    </lineage>
</organism>
<keyword evidence="2" id="KW-1185">Reference proteome</keyword>
<evidence type="ECO:0000313" key="2">
    <source>
        <dbReference type="Proteomes" id="UP000190626"/>
    </source>
</evidence>
<evidence type="ECO:0000313" key="1">
    <source>
        <dbReference type="EMBL" id="OPH49585.1"/>
    </source>
</evidence>
<dbReference type="EMBL" id="MBTG01000038">
    <property type="protein sequence ID" value="OPH49585.1"/>
    <property type="molecule type" value="Genomic_DNA"/>
</dbReference>
<comment type="caution">
    <text evidence="1">The sequence shown here is derived from an EMBL/GenBank/DDBJ whole genome shotgun (WGS) entry which is preliminary data.</text>
</comment>
<protein>
    <recommendedName>
        <fullName evidence="3">DUF1450 domain-containing protein</fullName>
    </recommendedName>
</protein>
<proteinExistence type="predicted"/>
<dbReference type="AlphaFoldDB" id="A0A1V4HBQ2"/>
<dbReference type="InterPro" id="IPR009910">
    <property type="entry name" value="DUF1450"/>
</dbReference>